<proteinExistence type="inferred from homology"/>
<evidence type="ECO:0000313" key="2">
    <source>
        <dbReference type="EMBL" id="RYR34089.1"/>
    </source>
</evidence>
<dbReference type="Proteomes" id="UP000289738">
    <property type="component" value="Chromosome A10"/>
</dbReference>
<comment type="similarity">
    <text evidence="1">Belongs to the FHY3/FAR1 family.</text>
</comment>
<name>A0A445B5Y5_ARAHY</name>
<keyword evidence="1" id="KW-0862">Zinc</keyword>
<evidence type="ECO:0000313" key="3">
    <source>
        <dbReference type="Proteomes" id="UP000289738"/>
    </source>
</evidence>
<evidence type="ECO:0000256" key="1">
    <source>
        <dbReference type="RuleBase" id="RU367018"/>
    </source>
</evidence>
<dbReference type="GO" id="GO:0005634">
    <property type="term" value="C:nucleus"/>
    <property type="evidence" value="ECO:0007669"/>
    <property type="project" value="UniProtKB-SubCell"/>
</dbReference>
<comment type="caution">
    <text evidence="2">The sequence shown here is derived from an EMBL/GenBank/DDBJ whole genome shotgun (WGS) entry which is preliminary data.</text>
</comment>
<dbReference type="PANTHER" id="PTHR31669:SF251">
    <property type="entry name" value="PROTEIN FAR1-RELATED SEQUENCE"/>
    <property type="match status" value="1"/>
</dbReference>
<dbReference type="PANTHER" id="PTHR31669">
    <property type="entry name" value="PROTEIN FAR1-RELATED SEQUENCE 10-RELATED"/>
    <property type="match status" value="1"/>
</dbReference>
<comment type="subcellular location">
    <subcellularLocation>
        <location evidence="1">Nucleus</location>
    </subcellularLocation>
</comment>
<reference evidence="2 3" key="1">
    <citation type="submission" date="2019-01" db="EMBL/GenBank/DDBJ databases">
        <title>Sequencing of cultivated peanut Arachis hypogaea provides insights into genome evolution and oil improvement.</title>
        <authorList>
            <person name="Chen X."/>
        </authorList>
    </citation>
    <scope>NUCLEOTIDE SEQUENCE [LARGE SCALE GENOMIC DNA]</scope>
    <source>
        <strain evidence="3">cv. Fuhuasheng</strain>
        <tissue evidence="2">Leaves</tissue>
    </source>
</reference>
<keyword evidence="1" id="KW-0863">Zinc-finger</keyword>
<dbReference type="GO" id="GO:0006355">
    <property type="term" value="P:regulation of DNA-templated transcription"/>
    <property type="evidence" value="ECO:0007669"/>
    <property type="project" value="UniProtKB-UniRule"/>
</dbReference>
<accession>A0A445B5Y5</accession>
<organism evidence="2 3">
    <name type="scientific">Arachis hypogaea</name>
    <name type="common">Peanut</name>
    <dbReference type="NCBI Taxonomy" id="3818"/>
    <lineage>
        <taxon>Eukaryota</taxon>
        <taxon>Viridiplantae</taxon>
        <taxon>Streptophyta</taxon>
        <taxon>Embryophyta</taxon>
        <taxon>Tracheophyta</taxon>
        <taxon>Spermatophyta</taxon>
        <taxon>Magnoliopsida</taxon>
        <taxon>eudicotyledons</taxon>
        <taxon>Gunneridae</taxon>
        <taxon>Pentapetalae</taxon>
        <taxon>rosids</taxon>
        <taxon>fabids</taxon>
        <taxon>Fabales</taxon>
        <taxon>Fabaceae</taxon>
        <taxon>Papilionoideae</taxon>
        <taxon>50 kb inversion clade</taxon>
        <taxon>dalbergioids sensu lato</taxon>
        <taxon>Dalbergieae</taxon>
        <taxon>Pterocarpus clade</taxon>
        <taxon>Arachis</taxon>
    </lineage>
</organism>
<dbReference type="AlphaFoldDB" id="A0A445B5Y5"/>
<keyword evidence="1" id="KW-0539">Nucleus</keyword>
<comment type="function">
    <text evidence="1">Putative transcription activator involved in regulating light control of development.</text>
</comment>
<dbReference type="InterPro" id="IPR031052">
    <property type="entry name" value="FHY3/FAR1"/>
</dbReference>
<sequence length="387" mass="45308">MKEINSNLFYAVDIDKANKFRSVLLGVYEYYRDMVSFDTTYRRNNYLSVHDGAFHIFVFVDLYDNRRIWVSIFFQDEFWTDMRSTQRVKVCTLFTGFLHCNSGLVQFVHEYDNEQKEVEDDATDSKGVIPYSSSYTIEKQFQQEYTSSMFREVQQEFRKKGNCLIRGVTQVGDSFCVNVDERYLFFGESRYCTNSVDFDPLTHKVWSECNMFESRGILCCHYLAVFSYYRVDIVSSCYRKNVQCKHTYIKSSYDVNRSDESHNLFRGLCSYFFNVAQNFVTCDEEAAMLHLALDDVRAKLVDYHTNLGSKSVAAIQYECVVGPDDIRGPSKVESKGWPRSKRFRAKLDRLIKKYIRRRKRNTPPICENDVVPSQNVVVSSTVITNES</sequence>
<dbReference type="GO" id="GO:0008270">
    <property type="term" value="F:zinc ion binding"/>
    <property type="evidence" value="ECO:0007669"/>
    <property type="project" value="UniProtKB-UniRule"/>
</dbReference>
<dbReference type="EMBL" id="SDMP01000010">
    <property type="protein sequence ID" value="RYR34089.1"/>
    <property type="molecule type" value="Genomic_DNA"/>
</dbReference>
<protein>
    <recommendedName>
        <fullName evidence="1">Protein FAR1-RELATED SEQUENCE</fullName>
    </recommendedName>
</protein>
<keyword evidence="3" id="KW-1185">Reference proteome</keyword>
<gene>
    <name evidence="2" type="ORF">Ahy_A10g048810</name>
</gene>
<keyword evidence="1" id="KW-0479">Metal-binding</keyword>